<dbReference type="EMBL" id="JSAM01000041">
    <property type="protein sequence ID" value="KIA78096.1"/>
    <property type="molecule type" value="Genomic_DNA"/>
</dbReference>
<evidence type="ECO:0000256" key="1">
    <source>
        <dbReference type="ARBA" id="ARBA00004496"/>
    </source>
</evidence>
<keyword evidence="3" id="KW-0963">Cytoplasm</keyword>
<protein>
    <recommendedName>
        <fullName evidence="2">Chemotaxis protein CheW</fullName>
    </recommendedName>
</protein>
<evidence type="ECO:0000313" key="5">
    <source>
        <dbReference type="EMBL" id="KIA78096.1"/>
    </source>
</evidence>
<gene>
    <name evidence="5" type="primary">cheW2</name>
    <name evidence="5" type="ORF">DB43_EW00060</name>
</gene>
<dbReference type="GO" id="GO:0007165">
    <property type="term" value="P:signal transduction"/>
    <property type="evidence" value="ECO:0007669"/>
    <property type="project" value="InterPro"/>
</dbReference>
<proteinExistence type="predicted"/>
<evidence type="ECO:0000256" key="2">
    <source>
        <dbReference type="ARBA" id="ARBA00021483"/>
    </source>
</evidence>
<reference evidence="5 6" key="1">
    <citation type="journal article" date="2014" name="Mol. Biol. Evol.">
        <title>Massive expansion of Ubiquitination-related gene families within the Chlamydiae.</title>
        <authorList>
            <person name="Domman D."/>
            <person name="Collingro A."/>
            <person name="Lagkouvardos I."/>
            <person name="Gehre L."/>
            <person name="Weinmaier T."/>
            <person name="Rattei T."/>
            <person name="Subtil A."/>
            <person name="Horn M."/>
        </authorList>
    </citation>
    <scope>NUCLEOTIDE SEQUENCE [LARGE SCALE GENOMIC DNA]</scope>
    <source>
        <strain evidence="5 6">OEW1</strain>
    </source>
</reference>
<dbReference type="PANTHER" id="PTHR22617">
    <property type="entry name" value="CHEMOTAXIS SENSOR HISTIDINE KINASE-RELATED"/>
    <property type="match status" value="1"/>
</dbReference>
<dbReference type="InterPro" id="IPR002545">
    <property type="entry name" value="CheW-lke_dom"/>
</dbReference>
<comment type="caution">
    <text evidence="5">The sequence shown here is derived from an EMBL/GenBank/DDBJ whole genome shotgun (WGS) entry which is preliminary data.</text>
</comment>
<comment type="subcellular location">
    <subcellularLocation>
        <location evidence="1">Cytoplasm</location>
    </subcellularLocation>
</comment>
<dbReference type="PROSITE" id="PS50851">
    <property type="entry name" value="CHEW"/>
    <property type="match status" value="1"/>
</dbReference>
<dbReference type="GO" id="GO:0006935">
    <property type="term" value="P:chemotaxis"/>
    <property type="evidence" value="ECO:0007669"/>
    <property type="project" value="InterPro"/>
</dbReference>
<dbReference type="AlphaFoldDB" id="A0A0C1C3J5"/>
<accession>A0A0C1C3J5</accession>
<feature type="domain" description="CheW-like" evidence="4">
    <location>
        <begin position="54"/>
        <end position="201"/>
    </location>
</feature>
<evidence type="ECO:0000259" key="4">
    <source>
        <dbReference type="PROSITE" id="PS50851"/>
    </source>
</evidence>
<dbReference type="RefSeq" id="WP_006340982.1">
    <property type="nucleotide sequence ID" value="NZ_BAWW01000005.1"/>
</dbReference>
<name>A0A0C1C3J5_9BACT</name>
<dbReference type="Gene3D" id="2.30.30.40">
    <property type="entry name" value="SH3 Domains"/>
    <property type="match status" value="1"/>
</dbReference>
<dbReference type="InterPro" id="IPR039315">
    <property type="entry name" value="CheW"/>
</dbReference>
<evidence type="ECO:0000256" key="3">
    <source>
        <dbReference type="ARBA" id="ARBA00022490"/>
    </source>
</evidence>
<dbReference type="SMART" id="SM00260">
    <property type="entry name" value="CheW"/>
    <property type="match status" value="1"/>
</dbReference>
<dbReference type="PANTHER" id="PTHR22617:SF45">
    <property type="entry name" value="CHEMOTAXIS PROTEIN CHEW"/>
    <property type="match status" value="1"/>
</dbReference>
<dbReference type="SUPFAM" id="SSF50341">
    <property type="entry name" value="CheW-like"/>
    <property type="match status" value="1"/>
</dbReference>
<organism evidence="5 6">
    <name type="scientific">Parachlamydia acanthamoebae</name>
    <dbReference type="NCBI Taxonomy" id="83552"/>
    <lineage>
        <taxon>Bacteria</taxon>
        <taxon>Pseudomonadati</taxon>
        <taxon>Chlamydiota</taxon>
        <taxon>Chlamydiia</taxon>
        <taxon>Parachlamydiales</taxon>
        <taxon>Parachlamydiaceae</taxon>
        <taxon>Parachlamydia</taxon>
    </lineage>
</organism>
<dbReference type="Pfam" id="PF01584">
    <property type="entry name" value="CheW"/>
    <property type="match status" value="1"/>
</dbReference>
<dbReference type="InterPro" id="IPR036061">
    <property type="entry name" value="CheW-like_dom_sf"/>
</dbReference>
<dbReference type="PATRIC" id="fig|83552.4.peg.702"/>
<dbReference type="GO" id="GO:0005829">
    <property type="term" value="C:cytosol"/>
    <property type="evidence" value="ECO:0007669"/>
    <property type="project" value="TreeGrafter"/>
</dbReference>
<dbReference type="Gene3D" id="2.40.50.180">
    <property type="entry name" value="CheA-289, Domain 4"/>
    <property type="match status" value="1"/>
</dbReference>
<sequence>MVESLDEFGFPGLDHQRGAVSANKLLDRVPEESYIEEWTDLLMRPKEREKIVAEESAVIFRLSNEWLALSTFVLVEVTNRRPFHSIPHVTYPAFLGTVNFRGQLWMGVNMHVFLNIELTHEPIESKAFPASRMLAIEQANKRWVFPVDEVFGVHHFDRRILENVPVTVMRSNVNYLQGVFKWQNKNVAYIDSDLLFHSLERSIL</sequence>
<evidence type="ECO:0000313" key="6">
    <source>
        <dbReference type="Proteomes" id="UP000031307"/>
    </source>
</evidence>
<dbReference type="OMA" id="IDDCWNR"/>
<dbReference type="Proteomes" id="UP000031307">
    <property type="component" value="Unassembled WGS sequence"/>
</dbReference>